<sequence>MNPPPKPKNHQPHHPHHHHHQPTDEELMKRNHPRRKLSVSLSLKLSNGLAKIRTTVGRRSATEEEEESIWMKKIILGERCRVPGDDGGDNDGSGNVEDDDLFIYDEKGNRRMAYHPRTPRSLPVSRTNSFIVVSDHNLKE</sequence>
<dbReference type="PANTHER" id="PTHR36801">
    <property type="entry name" value="OS06G0150200 PROTEIN"/>
    <property type="match status" value="1"/>
</dbReference>
<name>A0AAV9EMS4_ACOCL</name>
<evidence type="ECO:0000313" key="3">
    <source>
        <dbReference type="Proteomes" id="UP001180020"/>
    </source>
</evidence>
<protein>
    <submittedName>
        <fullName evidence="2">Uncharacterized protein</fullName>
    </submittedName>
</protein>
<reference evidence="2" key="1">
    <citation type="journal article" date="2023" name="Nat. Commun.">
        <title>Diploid and tetraploid genomes of Acorus and the evolution of monocots.</title>
        <authorList>
            <person name="Ma L."/>
            <person name="Liu K.W."/>
            <person name="Li Z."/>
            <person name="Hsiao Y.Y."/>
            <person name="Qi Y."/>
            <person name="Fu T."/>
            <person name="Tang G.D."/>
            <person name="Zhang D."/>
            <person name="Sun W.H."/>
            <person name="Liu D.K."/>
            <person name="Li Y."/>
            <person name="Chen G.Z."/>
            <person name="Liu X.D."/>
            <person name="Liao X.Y."/>
            <person name="Jiang Y.T."/>
            <person name="Yu X."/>
            <person name="Hao Y."/>
            <person name="Huang J."/>
            <person name="Zhao X.W."/>
            <person name="Ke S."/>
            <person name="Chen Y.Y."/>
            <person name="Wu W.L."/>
            <person name="Hsu J.L."/>
            <person name="Lin Y.F."/>
            <person name="Huang M.D."/>
            <person name="Li C.Y."/>
            <person name="Huang L."/>
            <person name="Wang Z.W."/>
            <person name="Zhao X."/>
            <person name="Zhong W.Y."/>
            <person name="Peng D.H."/>
            <person name="Ahmad S."/>
            <person name="Lan S."/>
            <person name="Zhang J.S."/>
            <person name="Tsai W.C."/>
            <person name="Van de Peer Y."/>
            <person name="Liu Z.J."/>
        </authorList>
    </citation>
    <scope>NUCLEOTIDE SEQUENCE</scope>
    <source>
        <strain evidence="2">CP</strain>
    </source>
</reference>
<dbReference type="PANTHER" id="PTHR36801:SF3">
    <property type="entry name" value="OS06G0150300 PROTEIN"/>
    <property type="match status" value="1"/>
</dbReference>
<dbReference type="AlphaFoldDB" id="A0AAV9EMS4"/>
<accession>A0AAV9EMS4</accession>
<evidence type="ECO:0000313" key="2">
    <source>
        <dbReference type="EMBL" id="KAK1314657.1"/>
    </source>
</evidence>
<reference evidence="2" key="2">
    <citation type="submission" date="2023-06" db="EMBL/GenBank/DDBJ databases">
        <authorList>
            <person name="Ma L."/>
            <person name="Liu K.-W."/>
            <person name="Li Z."/>
            <person name="Hsiao Y.-Y."/>
            <person name="Qi Y."/>
            <person name="Fu T."/>
            <person name="Tang G."/>
            <person name="Zhang D."/>
            <person name="Sun W.-H."/>
            <person name="Liu D.-K."/>
            <person name="Li Y."/>
            <person name="Chen G.-Z."/>
            <person name="Liu X.-D."/>
            <person name="Liao X.-Y."/>
            <person name="Jiang Y.-T."/>
            <person name="Yu X."/>
            <person name="Hao Y."/>
            <person name="Huang J."/>
            <person name="Zhao X.-W."/>
            <person name="Ke S."/>
            <person name="Chen Y.-Y."/>
            <person name="Wu W.-L."/>
            <person name="Hsu J.-L."/>
            <person name="Lin Y.-F."/>
            <person name="Huang M.-D."/>
            <person name="Li C.-Y."/>
            <person name="Huang L."/>
            <person name="Wang Z.-W."/>
            <person name="Zhao X."/>
            <person name="Zhong W.-Y."/>
            <person name="Peng D.-H."/>
            <person name="Ahmad S."/>
            <person name="Lan S."/>
            <person name="Zhang J.-S."/>
            <person name="Tsai W.-C."/>
            <person name="Van De Peer Y."/>
            <person name="Liu Z.-J."/>
        </authorList>
    </citation>
    <scope>NUCLEOTIDE SEQUENCE</scope>
    <source>
        <strain evidence="2">CP</strain>
        <tissue evidence="2">Leaves</tissue>
    </source>
</reference>
<feature type="compositionally biased region" description="Basic residues" evidence="1">
    <location>
        <begin position="7"/>
        <end position="20"/>
    </location>
</feature>
<feature type="region of interest" description="Disordered" evidence="1">
    <location>
        <begin position="1"/>
        <end position="38"/>
    </location>
</feature>
<dbReference type="EMBL" id="JAUJYO010000006">
    <property type="protein sequence ID" value="KAK1314657.1"/>
    <property type="molecule type" value="Genomic_DNA"/>
</dbReference>
<organism evidence="2 3">
    <name type="scientific">Acorus calamus</name>
    <name type="common">Sweet flag</name>
    <dbReference type="NCBI Taxonomy" id="4465"/>
    <lineage>
        <taxon>Eukaryota</taxon>
        <taxon>Viridiplantae</taxon>
        <taxon>Streptophyta</taxon>
        <taxon>Embryophyta</taxon>
        <taxon>Tracheophyta</taxon>
        <taxon>Spermatophyta</taxon>
        <taxon>Magnoliopsida</taxon>
        <taxon>Liliopsida</taxon>
        <taxon>Acoraceae</taxon>
        <taxon>Acorus</taxon>
    </lineage>
</organism>
<dbReference type="Proteomes" id="UP001180020">
    <property type="component" value="Unassembled WGS sequence"/>
</dbReference>
<evidence type="ECO:0000256" key="1">
    <source>
        <dbReference type="SAM" id="MobiDB-lite"/>
    </source>
</evidence>
<gene>
    <name evidence="2" type="ORF">QJS10_CPA06g00958</name>
</gene>
<comment type="caution">
    <text evidence="2">The sequence shown here is derived from an EMBL/GenBank/DDBJ whole genome shotgun (WGS) entry which is preliminary data.</text>
</comment>
<keyword evidence="3" id="KW-1185">Reference proteome</keyword>
<proteinExistence type="predicted"/>